<reference evidence="1" key="1">
    <citation type="submission" date="2020-08" db="EMBL/GenBank/DDBJ databases">
        <title>Multicomponent nature underlies the extraordinary mechanical properties of spider dragline silk.</title>
        <authorList>
            <person name="Kono N."/>
            <person name="Nakamura H."/>
            <person name="Mori M."/>
            <person name="Yoshida Y."/>
            <person name="Ohtoshi R."/>
            <person name="Malay A.D."/>
            <person name="Moran D.A.P."/>
            <person name="Tomita M."/>
            <person name="Numata K."/>
            <person name="Arakawa K."/>
        </authorList>
    </citation>
    <scope>NUCLEOTIDE SEQUENCE</scope>
</reference>
<evidence type="ECO:0000313" key="2">
    <source>
        <dbReference type="Proteomes" id="UP000887013"/>
    </source>
</evidence>
<evidence type="ECO:0000313" key="1">
    <source>
        <dbReference type="EMBL" id="GFT23111.1"/>
    </source>
</evidence>
<sequence length="163" mass="18376">MAGSGPDFFPGGSWGPILAPPSGPEKAISRLLWDLQSRATFQNTQPICDRGPYWDEWYEAANNARHAILRQKCAAYHSLSNSANRVSFEALVLTLGSKPYCQLKRFGIEIMMICRSESCRVADGSNPKTCLEKARCQWASKHWEKEDEMKPNMSIQSFEKEGE</sequence>
<keyword evidence="2" id="KW-1185">Reference proteome</keyword>
<dbReference type="AlphaFoldDB" id="A0A8X6NNF4"/>
<dbReference type="Proteomes" id="UP000887013">
    <property type="component" value="Unassembled WGS sequence"/>
</dbReference>
<organism evidence="1 2">
    <name type="scientific">Nephila pilipes</name>
    <name type="common">Giant wood spider</name>
    <name type="synonym">Nephila maculata</name>
    <dbReference type="NCBI Taxonomy" id="299642"/>
    <lineage>
        <taxon>Eukaryota</taxon>
        <taxon>Metazoa</taxon>
        <taxon>Ecdysozoa</taxon>
        <taxon>Arthropoda</taxon>
        <taxon>Chelicerata</taxon>
        <taxon>Arachnida</taxon>
        <taxon>Araneae</taxon>
        <taxon>Araneomorphae</taxon>
        <taxon>Entelegynae</taxon>
        <taxon>Araneoidea</taxon>
        <taxon>Nephilidae</taxon>
        <taxon>Nephila</taxon>
    </lineage>
</organism>
<gene>
    <name evidence="1" type="ORF">NPIL_321861</name>
</gene>
<dbReference type="EMBL" id="BMAW01011313">
    <property type="protein sequence ID" value="GFT23111.1"/>
    <property type="molecule type" value="Genomic_DNA"/>
</dbReference>
<protein>
    <submittedName>
        <fullName evidence="1">Uncharacterized protein</fullName>
    </submittedName>
</protein>
<comment type="caution">
    <text evidence="1">The sequence shown here is derived from an EMBL/GenBank/DDBJ whole genome shotgun (WGS) entry which is preliminary data.</text>
</comment>
<proteinExistence type="predicted"/>
<name>A0A8X6NNF4_NEPPI</name>
<accession>A0A8X6NNF4</accession>